<dbReference type="Gene3D" id="3.30.2310.20">
    <property type="entry name" value="RelE-like"/>
    <property type="match status" value="1"/>
</dbReference>
<dbReference type="InterPro" id="IPR007712">
    <property type="entry name" value="RelE/ParE_toxin"/>
</dbReference>
<dbReference type="RefSeq" id="WP_150091131.1">
    <property type="nucleotide sequence ID" value="NZ_JBFUOH010000031.1"/>
</dbReference>
<accession>A0A5M8FMU9</accession>
<dbReference type="EMBL" id="VWXX01000005">
    <property type="protein sequence ID" value="KAA6186208.1"/>
    <property type="molecule type" value="Genomic_DNA"/>
</dbReference>
<sequence>MLRLAFSKQAVKGIRQLPPSAAARIRAELDAIAGNPATYRGDWKPLQGSPFWRLRVGGWRAICEIRENELALLVLKIGPRVDVYK</sequence>
<dbReference type="PANTHER" id="PTHR38813">
    <property type="match status" value="1"/>
</dbReference>
<keyword evidence="3" id="KW-1185">Reference proteome</keyword>
<dbReference type="InterPro" id="IPR035093">
    <property type="entry name" value="RelE/ParE_toxin_dom_sf"/>
</dbReference>
<comment type="caution">
    <text evidence="2">The sequence shown here is derived from an EMBL/GenBank/DDBJ whole genome shotgun (WGS) entry which is preliminary data.</text>
</comment>
<dbReference type="PANTHER" id="PTHR38813:SF1">
    <property type="entry name" value="TOXIN RELE1-RELATED"/>
    <property type="match status" value="1"/>
</dbReference>
<evidence type="ECO:0000256" key="1">
    <source>
        <dbReference type="ARBA" id="ARBA00022649"/>
    </source>
</evidence>
<evidence type="ECO:0000313" key="3">
    <source>
        <dbReference type="Proteomes" id="UP000322981"/>
    </source>
</evidence>
<evidence type="ECO:0000313" key="2">
    <source>
        <dbReference type="EMBL" id="KAA6186208.1"/>
    </source>
</evidence>
<protein>
    <submittedName>
        <fullName evidence="2">Type II toxin-antitoxin system RelE/ParE family toxin</fullName>
    </submittedName>
</protein>
<dbReference type="SUPFAM" id="SSF143011">
    <property type="entry name" value="RelE-like"/>
    <property type="match status" value="1"/>
</dbReference>
<organism evidence="2 3">
    <name type="scientific">Thiohalocapsa marina</name>
    <dbReference type="NCBI Taxonomy" id="424902"/>
    <lineage>
        <taxon>Bacteria</taxon>
        <taxon>Pseudomonadati</taxon>
        <taxon>Pseudomonadota</taxon>
        <taxon>Gammaproteobacteria</taxon>
        <taxon>Chromatiales</taxon>
        <taxon>Chromatiaceae</taxon>
        <taxon>Thiohalocapsa</taxon>
    </lineage>
</organism>
<dbReference type="Proteomes" id="UP000322981">
    <property type="component" value="Unassembled WGS sequence"/>
</dbReference>
<dbReference type="AlphaFoldDB" id="A0A5M8FMU9"/>
<dbReference type="OrthoDB" id="5570653at2"/>
<name>A0A5M8FMU9_9GAMM</name>
<reference evidence="2 3" key="1">
    <citation type="submission" date="2019-09" db="EMBL/GenBank/DDBJ databases">
        <title>Whole-genome sequence of the purple sulfur bacterium Thiohalocapsa marina DSM 19078.</title>
        <authorList>
            <person name="Kyndt J.A."/>
            <person name="Meyer T.E."/>
        </authorList>
    </citation>
    <scope>NUCLEOTIDE SEQUENCE [LARGE SCALE GENOMIC DNA]</scope>
    <source>
        <strain evidence="2 3">DSM 19078</strain>
    </source>
</reference>
<gene>
    <name evidence="2" type="ORF">F2Q65_05195</name>
</gene>
<keyword evidence="1" id="KW-1277">Toxin-antitoxin system</keyword>
<dbReference type="Pfam" id="PF05016">
    <property type="entry name" value="ParE_toxin"/>
    <property type="match status" value="1"/>
</dbReference>
<dbReference type="InterPro" id="IPR052747">
    <property type="entry name" value="TA_system_RelE_toxin"/>
</dbReference>
<proteinExistence type="predicted"/>